<keyword evidence="2" id="KW-0229">DNA integration</keyword>
<dbReference type="Gene3D" id="3.30.160.390">
    <property type="entry name" value="Integrase, DNA-binding domain"/>
    <property type="match status" value="1"/>
</dbReference>
<proteinExistence type="inferred from homology"/>
<dbReference type="GeneID" id="86991348"/>
<dbReference type="RefSeq" id="WP_043115475.1">
    <property type="nucleotide sequence ID" value="NZ_JRAA01000001.1"/>
</dbReference>
<dbReference type="OrthoDB" id="9795573at2"/>
<protein>
    <recommendedName>
        <fullName evidence="3">Integrase DNA-binding domain-containing protein</fullName>
    </recommendedName>
</protein>
<dbReference type="STRING" id="2340.JV46_19470"/>
<dbReference type="EMBL" id="JRAA01000001">
    <property type="protein sequence ID" value="KHF25796.1"/>
    <property type="molecule type" value="Genomic_DNA"/>
</dbReference>
<dbReference type="GO" id="GO:0015074">
    <property type="term" value="P:DNA integration"/>
    <property type="evidence" value="ECO:0007669"/>
    <property type="project" value="UniProtKB-KW"/>
</dbReference>
<organism evidence="4 5">
    <name type="scientific">Solemya velum gill symbiont</name>
    <dbReference type="NCBI Taxonomy" id="2340"/>
    <lineage>
        <taxon>Bacteria</taxon>
        <taxon>Pseudomonadati</taxon>
        <taxon>Pseudomonadota</taxon>
        <taxon>Gammaproteobacteria</taxon>
        <taxon>sulfur-oxidizing symbionts</taxon>
    </lineage>
</organism>
<evidence type="ECO:0000313" key="4">
    <source>
        <dbReference type="EMBL" id="KHF25796.1"/>
    </source>
</evidence>
<gene>
    <name evidence="4" type="ORF">JV46_19470</name>
</gene>
<reference evidence="4 5" key="1">
    <citation type="journal article" date="2014" name="BMC Genomics">
        <title>The genome of the intracellular bacterium of the coastal bivalve, Solemya velum: a blueprint for thriving in and out of symbiosis.</title>
        <authorList>
            <person name="Dmytrenko O."/>
            <person name="Russell S.L."/>
            <person name="Loo W.T."/>
            <person name="Fontanez K.M."/>
            <person name="Liao L."/>
            <person name="Roeselers G."/>
            <person name="Sharma R."/>
            <person name="Stewart F.J."/>
            <person name="Newton I.L."/>
            <person name="Woyke T."/>
            <person name="Wu D."/>
            <person name="Lang J.M."/>
            <person name="Eisen J.A."/>
            <person name="Cavanaugh C.M."/>
        </authorList>
    </citation>
    <scope>NUCLEOTIDE SEQUENCE [LARGE SCALE GENOMIC DNA]</scope>
    <source>
        <strain evidence="4 5">WH</strain>
    </source>
</reference>
<dbReference type="InterPro" id="IPR050808">
    <property type="entry name" value="Phage_Integrase"/>
</dbReference>
<name>A0A0B0HEB3_SOVGS</name>
<dbReference type="InterPro" id="IPR025166">
    <property type="entry name" value="Integrase_DNA_bind_dom"/>
</dbReference>
<evidence type="ECO:0000256" key="2">
    <source>
        <dbReference type="ARBA" id="ARBA00022908"/>
    </source>
</evidence>
<dbReference type="eggNOG" id="COG0582">
    <property type="taxonomic scope" value="Bacteria"/>
</dbReference>
<comment type="caution">
    <text evidence="4">The sequence shown here is derived from an EMBL/GenBank/DDBJ whole genome shotgun (WGS) entry which is preliminary data.</text>
</comment>
<keyword evidence="5" id="KW-1185">Reference proteome</keyword>
<accession>A0A0B0HEB3</accession>
<sequence>MEERESPILKSSKIHRNLQIPVIIGSYPDGEGLYLQITKTGAKSWFYRYEVGGKGRKKGLGAYPTITLEKARTAAHECRLLRQQGLDPIDYAKQLEEKR</sequence>
<evidence type="ECO:0000256" key="1">
    <source>
        <dbReference type="ARBA" id="ARBA00008857"/>
    </source>
</evidence>
<comment type="similarity">
    <text evidence="1">Belongs to the 'phage' integrase family.</text>
</comment>
<dbReference type="AlphaFoldDB" id="A0A0B0HEB3"/>
<evidence type="ECO:0000259" key="3">
    <source>
        <dbReference type="Pfam" id="PF13356"/>
    </source>
</evidence>
<dbReference type="Proteomes" id="UP000030856">
    <property type="component" value="Unassembled WGS sequence"/>
</dbReference>
<dbReference type="InterPro" id="IPR038488">
    <property type="entry name" value="Integrase_DNA-bd_sf"/>
</dbReference>
<dbReference type="Pfam" id="PF13356">
    <property type="entry name" value="Arm-DNA-bind_3"/>
    <property type="match status" value="1"/>
</dbReference>
<evidence type="ECO:0000313" key="5">
    <source>
        <dbReference type="Proteomes" id="UP000030856"/>
    </source>
</evidence>
<dbReference type="PANTHER" id="PTHR30629:SF2">
    <property type="entry name" value="PROPHAGE INTEGRASE INTS-RELATED"/>
    <property type="match status" value="1"/>
</dbReference>
<dbReference type="PANTHER" id="PTHR30629">
    <property type="entry name" value="PROPHAGE INTEGRASE"/>
    <property type="match status" value="1"/>
</dbReference>
<feature type="domain" description="Integrase DNA-binding" evidence="3">
    <location>
        <begin position="26"/>
        <end position="94"/>
    </location>
</feature>